<evidence type="ECO:0000259" key="8">
    <source>
        <dbReference type="Pfam" id="PF01433"/>
    </source>
</evidence>
<keyword evidence="12" id="KW-1185">Reference proteome</keyword>
<evidence type="ECO:0000256" key="3">
    <source>
        <dbReference type="ARBA" id="ARBA00022670"/>
    </source>
</evidence>
<keyword evidence="6" id="KW-0862">Zinc</keyword>
<dbReference type="Pfam" id="PF01433">
    <property type="entry name" value="Peptidase_M1"/>
    <property type="match status" value="1"/>
</dbReference>
<proteinExistence type="inferred from homology"/>
<dbReference type="Proteomes" id="UP001303046">
    <property type="component" value="Unassembled WGS sequence"/>
</dbReference>
<reference evidence="11 12" key="1">
    <citation type="submission" date="2023-08" db="EMBL/GenBank/DDBJ databases">
        <title>A Necator americanus chromosomal reference genome.</title>
        <authorList>
            <person name="Ilik V."/>
            <person name="Petrzelkova K.J."/>
            <person name="Pardy F."/>
            <person name="Fuh T."/>
            <person name="Niatou-Singa F.S."/>
            <person name="Gouil Q."/>
            <person name="Baker L."/>
            <person name="Ritchie M.E."/>
            <person name="Jex A.R."/>
            <person name="Gazzola D."/>
            <person name="Li H."/>
            <person name="Toshio Fujiwara R."/>
            <person name="Zhan B."/>
            <person name="Aroian R.V."/>
            <person name="Pafco B."/>
            <person name="Schwarz E.M."/>
        </authorList>
    </citation>
    <scope>NUCLEOTIDE SEQUENCE [LARGE SCALE GENOMIC DNA]</scope>
    <source>
        <strain evidence="11 12">Aroian</strain>
        <tissue evidence="11">Whole animal</tissue>
    </source>
</reference>
<dbReference type="InterPro" id="IPR024571">
    <property type="entry name" value="ERAP1-like_C_dom"/>
</dbReference>
<keyword evidence="4" id="KW-0479">Metal-binding</keyword>
<evidence type="ECO:0000256" key="5">
    <source>
        <dbReference type="ARBA" id="ARBA00022801"/>
    </source>
</evidence>
<dbReference type="InterPro" id="IPR034016">
    <property type="entry name" value="M1_APN-typ"/>
</dbReference>
<keyword evidence="3" id="KW-0645">Protease</keyword>
<dbReference type="InterPro" id="IPR014782">
    <property type="entry name" value="Peptidase_M1_dom"/>
</dbReference>
<dbReference type="SUPFAM" id="SSF55486">
    <property type="entry name" value="Metalloproteases ('zincins'), catalytic domain"/>
    <property type="match status" value="1"/>
</dbReference>
<evidence type="ECO:0000256" key="7">
    <source>
        <dbReference type="ARBA" id="ARBA00023049"/>
    </source>
</evidence>
<comment type="similarity">
    <text evidence="2">Belongs to the peptidase M1 family.</text>
</comment>
<keyword evidence="7" id="KW-0482">Metalloprotease</keyword>
<dbReference type="InterPro" id="IPR001930">
    <property type="entry name" value="Peptidase_M1"/>
</dbReference>
<evidence type="ECO:0000313" key="11">
    <source>
        <dbReference type="EMBL" id="KAK6754619.1"/>
    </source>
</evidence>
<evidence type="ECO:0000313" key="12">
    <source>
        <dbReference type="Proteomes" id="UP001303046"/>
    </source>
</evidence>
<dbReference type="Gene3D" id="1.25.50.20">
    <property type="match status" value="1"/>
</dbReference>
<dbReference type="EMBL" id="JAVFWL010000005">
    <property type="protein sequence ID" value="KAK6754619.1"/>
    <property type="molecule type" value="Genomic_DNA"/>
</dbReference>
<dbReference type="InterPro" id="IPR045357">
    <property type="entry name" value="Aminopeptidase_N-like_N"/>
</dbReference>
<dbReference type="Gene3D" id="1.10.390.10">
    <property type="entry name" value="Neutral Protease Domain 2"/>
    <property type="match status" value="1"/>
</dbReference>
<protein>
    <recommendedName>
        <fullName evidence="13">Aminopeptidase</fullName>
    </recommendedName>
</protein>
<dbReference type="InterPro" id="IPR050344">
    <property type="entry name" value="Peptidase_M1_aminopeptidases"/>
</dbReference>
<evidence type="ECO:0000256" key="6">
    <source>
        <dbReference type="ARBA" id="ARBA00022833"/>
    </source>
</evidence>
<evidence type="ECO:0000256" key="4">
    <source>
        <dbReference type="ARBA" id="ARBA00022723"/>
    </source>
</evidence>
<feature type="domain" description="Peptidase M1 membrane alanine aminopeptidase" evidence="8">
    <location>
        <begin position="332"/>
        <end position="537"/>
    </location>
</feature>
<dbReference type="CDD" id="cd09601">
    <property type="entry name" value="M1_APN-Q_like"/>
    <property type="match status" value="1"/>
</dbReference>
<dbReference type="PANTHER" id="PTHR11533">
    <property type="entry name" value="PROTEASE M1 ZINC METALLOPROTEASE"/>
    <property type="match status" value="1"/>
</dbReference>
<dbReference type="SUPFAM" id="SSF63737">
    <property type="entry name" value="Leukotriene A4 hydrolase N-terminal domain"/>
    <property type="match status" value="1"/>
</dbReference>
<feature type="domain" description="ERAP1-like C-terminal" evidence="9">
    <location>
        <begin position="637"/>
        <end position="938"/>
    </location>
</feature>
<evidence type="ECO:0000259" key="10">
    <source>
        <dbReference type="Pfam" id="PF17900"/>
    </source>
</evidence>
<dbReference type="PANTHER" id="PTHR11533:SF299">
    <property type="entry name" value="AMINOPEPTIDASE"/>
    <property type="match status" value="1"/>
</dbReference>
<comment type="caution">
    <text evidence="11">The sequence shown here is derived from an EMBL/GenBank/DDBJ whole genome shotgun (WGS) entry which is preliminary data.</text>
</comment>
<dbReference type="InterPro" id="IPR027268">
    <property type="entry name" value="Peptidase_M4/M1_CTD_sf"/>
</dbReference>
<organism evidence="11 12">
    <name type="scientific">Necator americanus</name>
    <name type="common">Human hookworm</name>
    <dbReference type="NCBI Taxonomy" id="51031"/>
    <lineage>
        <taxon>Eukaryota</taxon>
        <taxon>Metazoa</taxon>
        <taxon>Ecdysozoa</taxon>
        <taxon>Nematoda</taxon>
        <taxon>Chromadorea</taxon>
        <taxon>Rhabditida</taxon>
        <taxon>Rhabditina</taxon>
        <taxon>Rhabditomorpha</taxon>
        <taxon>Strongyloidea</taxon>
        <taxon>Ancylostomatidae</taxon>
        <taxon>Bunostominae</taxon>
        <taxon>Necator</taxon>
    </lineage>
</organism>
<feature type="domain" description="Aminopeptidase N-like N-terminal" evidence="10">
    <location>
        <begin position="106"/>
        <end position="297"/>
    </location>
</feature>
<evidence type="ECO:0000256" key="1">
    <source>
        <dbReference type="ARBA" id="ARBA00001947"/>
    </source>
</evidence>
<name>A0ABR1DW29_NECAM</name>
<dbReference type="Pfam" id="PF11838">
    <property type="entry name" value="ERAP1_C"/>
    <property type="match status" value="1"/>
</dbReference>
<evidence type="ECO:0000256" key="2">
    <source>
        <dbReference type="ARBA" id="ARBA00010136"/>
    </source>
</evidence>
<dbReference type="Pfam" id="PF17900">
    <property type="entry name" value="Peptidase_M1_N"/>
    <property type="match status" value="1"/>
</dbReference>
<dbReference type="PRINTS" id="PR00756">
    <property type="entry name" value="ALADIPTASE"/>
</dbReference>
<dbReference type="InterPro" id="IPR042097">
    <property type="entry name" value="Aminopeptidase_N-like_N_sf"/>
</dbReference>
<sequence length="1008" mass="115307">MEEKRHRNVIMGHVVDIPAKPALSGNSSKFVEDLDQPGGEQETTAAYSPRKVRCCRASVDGSLLLRITVPSNTAATTKIDGAVDDDPYRFADQPFHRRHIPNIVRPSLYQVQLKLYLPWRPGITFGALDFTLDGVTRMEFTVQQATRRIQLNIKNLNITAVRLYNNSGEIGVDKKCEDFAQLLDIFSSTDLLPDYNYILALEFRAKINNPKYAGIFTAPYMHGAENRYKTATHLQPQEARSLFPCIDSPEAKARFDATVIHPEGTYALFNMKETNISTERGWTTTTFLRSPVMSTYLFAMVVGTMPYKETYTKRGVRIRIYAEAEKLEDTNFALSIVPRLLAFFEDYFQLPYPLEKLDIYGITMMKVAAMENWGLITVRQKLLLNNSTISTLTETRLTSIVLAHEIAHQWFGNLVTMKWWDDLWLNEGFASMIGLKANDVVDNSPLSRDELSVDIARAMRNDQLPNSLPVSRRDEAFDPETAFTSNTYKKAMLIILMVEHIVGEVSFRDGLRLFLNQFMYKNVDHNDLLAMITRVYTGSSVGGRLADQNFTLAEVIETWIYQKGFPILYVRKRPDGKVQVTQEIYRHVPGHKHSGVQWKIPLFLRDPLTLEPTVKWLVENSTAILDLGKDTVLDREGRSFVRIRYDAELYLDITARLHADPNCIPVAARTRLMDDSFTLAEVGNLSYAHALNISVYLRKETAYPPVKMLHAHLDFLVSRLTAHPKFPLFQKFIIAILEPLFEHFQRHPLENDVKIHEDDLRGTVYTRVCLNGHRACVDYSLELLNKLRISCANSMLSNRTCNTIPPYLRQPLYSTAVMYGNDDIFEFMYSKWETEIYQTERERIWIALGASKKKEHIHRIFDGLFFNEVPVDLLPMCAGYASYNHPVNHFTSYVLENMDRLKEAVHGNRLPVDIFLQTFARGIVKIDDIPKFNSFVERLAPAVPMKLSAMLNSRVRSVSVWMARYGDSVINNITISSQFERFGEIFVSTQIQNLESTCVSLISSISAC</sequence>
<dbReference type="Gene3D" id="2.60.40.1730">
    <property type="entry name" value="tricorn interacting facor f3 domain"/>
    <property type="match status" value="1"/>
</dbReference>
<accession>A0ABR1DW29</accession>
<comment type="cofactor">
    <cofactor evidence="1">
        <name>Zn(2+)</name>
        <dbReference type="ChEBI" id="CHEBI:29105"/>
    </cofactor>
</comment>
<evidence type="ECO:0000259" key="9">
    <source>
        <dbReference type="Pfam" id="PF11838"/>
    </source>
</evidence>
<keyword evidence="5" id="KW-0378">Hydrolase</keyword>
<gene>
    <name evidence="11" type="primary">Necator_chrV.g18338</name>
    <name evidence="11" type="ORF">RB195_013547</name>
</gene>
<evidence type="ECO:0008006" key="13">
    <source>
        <dbReference type="Google" id="ProtNLM"/>
    </source>
</evidence>